<sequence length="416" mass="43503">MSAPEVVLVTGPPRAGVSTVAAGLRQRMPAVRVLDGAEAGTTPVAVVFVVSAVAPLTESDCVLADAAAVDAEVVVAVVSKIDDHRGWREVLEAGRAVADRSSGRLAGVPWLGVAAAPRLGEPRLDDLVDVLGRALADPSQRARNSLRAKQFRVSRLQDERDGLVALRRRTRLDAAGRLSRDLRQLRVTLSHDVRRRCAGLRADLLHRAGAVGRRDVAGFPQHAWERCTEVLTGIEQDITEVTGADVGCGDVPVNLPPDPPPHPPPRSWRLERQLTAVLGAGFGLGVAMVVTRLVAGLAPGLTAAGLAVGGVLGFLTTAWVVRARALLHDRAVLQAWAADAVAAVRAAADERVGTGTLAVEAGRAGAGARSDEDAALGRRIASLDAEIQRLSQRSPDGPVLPVGRPAGGGHLNRSCE</sequence>
<evidence type="ECO:0000256" key="2">
    <source>
        <dbReference type="SAM" id="Phobius"/>
    </source>
</evidence>
<keyword evidence="2" id="KW-0812">Transmembrane</keyword>
<evidence type="ECO:0000256" key="1">
    <source>
        <dbReference type="SAM" id="MobiDB-lite"/>
    </source>
</evidence>
<feature type="transmembrane region" description="Helical" evidence="2">
    <location>
        <begin position="301"/>
        <end position="321"/>
    </location>
</feature>
<accession>E6TKR7</accession>
<proteinExistence type="predicted"/>
<dbReference type="Proteomes" id="UP000008916">
    <property type="component" value="Chromosome"/>
</dbReference>
<dbReference type="HOGENOM" id="CLU_043791_0_0_11"/>
<organism evidence="3 4">
    <name type="scientific">Mycolicibacterium gilvum (strain DSM 45189 / LMG 24558 / Spyr1)</name>
    <name type="common">Mycobacterium gilvum</name>
    <dbReference type="NCBI Taxonomy" id="278137"/>
    <lineage>
        <taxon>Bacteria</taxon>
        <taxon>Bacillati</taxon>
        <taxon>Actinomycetota</taxon>
        <taxon>Actinomycetes</taxon>
        <taxon>Mycobacteriales</taxon>
        <taxon>Mycobacteriaceae</taxon>
        <taxon>Mycolicibacterium</taxon>
    </lineage>
</organism>
<feature type="transmembrane region" description="Helical" evidence="2">
    <location>
        <begin position="274"/>
        <end position="295"/>
    </location>
</feature>
<keyword evidence="4" id="KW-1185">Reference proteome</keyword>
<feature type="region of interest" description="Disordered" evidence="1">
    <location>
        <begin position="392"/>
        <end position="416"/>
    </location>
</feature>
<protein>
    <submittedName>
        <fullName evidence="3">Uncharacterized protein</fullName>
    </submittedName>
</protein>
<dbReference type="KEGG" id="msp:Mspyr1_03030"/>
<keyword evidence="2" id="KW-1133">Transmembrane helix</keyword>
<evidence type="ECO:0000313" key="4">
    <source>
        <dbReference type="Proteomes" id="UP000008916"/>
    </source>
</evidence>
<keyword evidence="2" id="KW-0472">Membrane</keyword>
<dbReference type="EMBL" id="CP002385">
    <property type="protein sequence ID" value="ADT97017.1"/>
    <property type="molecule type" value="Genomic_DNA"/>
</dbReference>
<evidence type="ECO:0000313" key="3">
    <source>
        <dbReference type="EMBL" id="ADT97017.1"/>
    </source>
</evidence>
<dbReference type="RefSeq" id="WP_013470416.1">
    <property type="nucleotide sequence ID" value="NC_014814.1"/>
</dbReference>
<name>E6TKR7_MYCSR</name>
<dbReference type="AlphaFoldDB" id="E6TKR7"/>
<reference evidence="3 4" key="1">
    <citation type="journal article" date="2011" name="Stand. Genomic Sci.">
        <title>Complete genome sequence of Mycobacterium sp. strain (Spyr1) and reclassification to Mycobacterium gilvum Spyr1.</title>
        <authorList>
            <person name="Kallimanis A."/>
            <person name="Karabika E."/>
            <person name="Mavromatis K."/>
            <person name="Lapidus A."/>
            <person name="Labutti K.M."/>
            <person name="Liolios K."/>
            <person name="Ivanova N."/>
            <person name="Goodwin L."/>
            <person name="Woyke T."/>
            <person name="Velentzas A.D."/>
            <person name="Perisynakis A."/>
            <person name="Ouzounis C.C."/>
            <person name="Kyrpides N.C."/>
            <person name="Koukkou A.I."/>
            <person name="Drainas C."/>
        </authorList>
    </citation>
    <scope>NUCLEOTIDE SEQUENCE [LARGE SCALE GENOMIC DNA]</scope>
    <source>
        <strain evidence="4">DSM 45189 / LMG 24558 / Spyr1</strain>
    </source>
</reference>
<gene>
    <name evidence="3" type="ordered locus">Mspyr1_03030</name>
</gene>